<feature type="domain" description="Pyrrolo-quinoline quinone repeat" evidence="2">
    <location>
        <begin position="482"/>
        <end position="799"/>
    </location>
</feature>
<evidence type="ECO:0000259" key="2">
    <source>
        <dbReference type="Pfam" id="PF13570"/>
    </source>
</evidence>
<dbReference type="Gene3D" id="2.130.10.10">
    <property type="entry name" value="YVTN repeat-like/Quinoprotein amine dehydrogenase"/>
    <property type="match status" value="1"/>
</dbReference>
<dbReference type="InterPro" id="IPR002372">
    <property type="entry name" value="PQQ_rpt_dom"/>
</dbReference>
<dbReference type="Gene3D" id="3.30.300.30">
    <property type="match status" value="1"/>
</dbReference>
<dbReference type="OrthoDB" id="408177at2759"/>
<dbReference type="AlphaFoldDB" id="A0A7I4Y4V9"/>
<proteinExistence type="predicted"/>
<dbReference type="Pfam" id="PF00501">
    <property type="entry name" value="AMP-binding"/>
    <property type="match status" value="1"/>
</dbReference>
<dbReference type="InterPro" id="IPR042099">
    <property type="entry name" value="ANL_N_sf"/>
</dbReference>
<evidence type="ECO:0000313" key="4">
    <source>
        <dbReference type="WBParaSite" id="HCON_00048650-00001"/>
    </source>
</evidence>
<dbReference type="InterPro" id="IPR000873">
    <property type="entry name" value="AMP-dep_synth/lig_dom"/>
</dbReference>
<feature type="domain" description="AMP-dependent synthetase/ligase" evidence="1">
    <location>
        <begin position="103"/>
        <end position="295"/>
    </location>
</feature>
<dbReference type="SMART" id="SM00564">
    <property type="entry name" value="PQQ"/>
    <property type="match status" value="3"/>
</dbReference>
<name>A0A7I4Y4V9_HAECO</name>
<dbReference type="InterPro" id="IPR018391">
    <property type="entry name" value="PQQ_b-propeller_rpt"/>
</dbReference>
<dbReference type="Proteomes" id="UP000025227">
    <property type="component" value="Unplaced"/>
</dbReference>
<dbReference type="PANTHER" id="PTHR44394:SF1">
    <property type="entry name" value="BETA-ALANINE-ACTIVATING ENZYME"/>
    <property type="match status" value="1"/>
</dbReference>
<dbReference type="PROSITE" id="PS00455">
    <property type="entry name" value="AMP_BINDING"/>
    <property type="match status" value="1"/>
</dbReference>
<dbReference type="GO" id="GO:0043041">
    <property type="term" value="P:amino acid activation for nonribosomal peptide biosynthetic process"/>
    <property type="evidence" value="ECO:0007669"/>
    <property type="project" value="TreeGrafter"/>
</dbReference>
<evidence type="ECO:0000259" key="1">
    <source>
        <dbReference type="Pfam" id="PF00501"/>
    </source>
</evidence>
<dbReference type="SUPFAM" id="SSF56801">
    <property type="entry name" value="Acetyl-CoA synthetase-like"/>
    <property type="match status" value="1"/>
</dbReference>
<dbReference type="SUPFAM" id="SSF50998">
    <property type="entry name" value="Quinoprotein alcohol dehydrogenase-like"/>
    <property type="match status" value="1"/>
</dbReference>
<accession>A0A7I4Y4V9</accession>
<organism evidence="3 4">
    <name type="scientific">Haemonchus contortus</name>
    <name type="common">Barber pole worm</name>
    <dbReference type="NCBI Taxonomy" id="6289"/>
    <lineage>
        <taxon>Eukaryota</taxon>
        <taxon>Metazoa</taxon>
        <taxon>Ecdysozoa</taxon>
        <taxon>Nematoda</taxon>
        <taxon>Chromadorea</taxon>
        <taxon>Rhabditida</taxon>
        <taxon>Rhabditina</taxon>
        <taxon>Rhabditomorpha</taxon>
        <taxon>Strongyloidea</taxon>
        <taxon>Trichostrongylidae</taxon>
        <taxon>Haemonchus</taxon>
    </lineage>
</organism>
<protein>
    <submittedName>
        <fullName evidence="4">AMP-binding domain-containing protein</fullName>
    </submittedName>
</protein>
<dbReference type="WBParaSite" id="HCON_00048650-00001">
    <property type="protein sequence ID" value="HCON_00048650-00001"/>
    <property type="gene ID" value="HCON_00048650"/>
</dbReference>
<reference evidence="4" key="1">
    <citation type="submission" date="2020-12" db="UniProtKB">
        <authorList>
            <consortium name="WormBaseParasite"/>
        </authorList>
    </citation>
    <scope>IDENTIFICATION</scope>
    <source>
        <strain evidence="4">MHco3</strain>
    </source>
</reference>
<dbReference type="Pfam" id="PF13570">
    <property type="entry name" value="Beta-prop_ACSF4"/>
    <property type="match status" value="1"/>
</dbReference>
<dbReference type="PANTHER" id="PTHR44394">
    <property type="entry name" value="BETA-ALANINE-ACTIVATING ENZYME"/>
    <property type="match status" value="1"/>
</dbReference>
<dbReference type="InterPro" id="IPR015943">
    <property type="entry name" value="WD40/YVTN_repeat-like_dom_sf"/>
</dbReference>
<dbReference type="Gene3D" id="3.40.50.12780">
    <property type="entry name" value="N-terminal domain of ligase-like"/>
    <property type="match status" value="1"/>
</dbReference>
<dbReference type="InterPro" id="IPR052091">
    <property type="entry name" value="Beta-ala_Activ/Resist"/>
</dbReference>
<evidence type="ECO:0000313" key="3">
    <source>
        <dbReference type="Proteomes" id="UP000025227"/>
    </source>
</evidence>
<dbReference type="InterPro" id="IPR011047">
    <property type="entry name" value="Quinoprotein_ADH-like_sf"/>
</dbReference>
<dbReference type="InterPro" id="IPR045851">
    <property type="entry name" value="AMP-bd_C_sf"/>
</dbReference>
<dbReference type="InterPro" id="IPR020845">
    <property type="entry name" value="AMP-binding_CS"/>
</dbReference>
<keyword evidence="3" id="KW-1185">Reference proteome</keyword>
<dbReference type="OMA" id="ELFMAFH"/>
<sequence>MIVSQFSILEIDDSGEENFLCSFKVREKVSSLARVFEHVASGLVALCMKRSAELVCVVVCLLEKRVPFVFVQSKDEALSLRARWLFDGKQLTEFSRSHVSIDDAVSDLCYVIKTSGSTGKPKLVGVPYSCIEPNIEDFRERLSISHEDTILGSTSFLFDPSIVEMFLSFVSGARLLFVPDNYRSQPHLSSGILRKYTPSIVQLTPSVLSILDGSTLAWMLGELSPIRCLLVGGENFPLNLVNRFRTSSNTTQIFNVYGVTEVSCWAAISEVKFRCDRISVGAPLRCTTLTLADNGELLIGGSRRCFINGVLAGEFTPTGDIAEIKGGEYFIVGRLDDQVKVNGTRCNLAFLSEQVANLDGVTFAQFLLCREKFLVLFVKSASPVERRLKELLPLAHFPSKIIYLDRVPVNSNGKTDRSRLIAILEEERFNHSKSLSSVLRFLAKFGINCSWCTSDRESMSNVRKELSVVVDSQPVTKWAFCLGKCIDSTPLLIRLPEGEHVVAASHSGLIVCIRISDGFCLWKSHFSCRFEASVECCNDCVVVGGLDGCVYFLSIFSGRVEWKFPTNDIIKAPCVCVDPGFVYVTSYDKTLYKLDTKLKNICWSCKILSGSPARAVLWNELVFVTTIKGSVEAIGSSNGKHCWSFMFGSPIFSSITALCHVGYITAVDGTITKIRLDSGDKEGSVAIKEPMFASVAVFDSLVYAVTQRGSLFILDENLCILRCFQFIGCSFTVPPHRIATSVYVLVSSNGLLVVFSEGENEVHGFRLGNGSVFSKALFPEGRQYILTGNRDDWLRCFEMPMILSKCGS</sequence>